<dbReference type="EMBL" id="JBHTLP010000007">
    <property type="protein sequence ID" value="MFD1141223.1"/>
    <property type="molecule type" value="Genomic_DNA"/>
</dbReference>
<protein>
    <submittedName>
        <fullName evidence="1">Uncharacterized protein</fullName>
    </submittedName>
</protein>
<keyword evidence="2" id="KW-1185">Reference proteome</keyword>
<organism evidence="1 2">
    <name type="scientific">Larkinella insperata</name>
    <dbReference type="NCBI Taxonomy" id="332158"/>
    <lineage>
        <taxon>Bacteria</taxon>
        <taxon>Pseudomonadati</taxon>
        <taxon>Bacteroidota</taxon>
        <taxon>Cytophagia</taxon>
        <taxon>Cytophagales</taxon>
        <taxon>Spirosomataceae</taxon>
        <taxon>Larkinella</taxon>
    </lineage>
</organism>
<dbReference type="RefSeq" id="WP_379884272.1">
    <property type="nucleotide sequence ID" value="NZ_JBHTLP010000007.1"/>
</dbReference>
<name>A0ABW3QHC0_9BACT</name>
<dbReference type="Proteomes" id="UP001597116">
    <property type="component" value="Unassembled WGS sequence"/>
</dbReference>
<sequence>MKQEIPPRWSVVVLNPSKAVVTQIGCSTLVEAVHQQAVHVINGAFRVTVYDTTTKIPHIVLHSNRI</sequence>
<accession>A0ABW3QHC0</accession>
<evidence type="ECO:0000313" key="1">
    <source>
        <dbReference type="EMBL" id="MFD1141223.1"/>
    </source>
</evidence>
<comment type="caution">
    <text evidence="1">The sequence shown here is derived from an EMBL/GenBank/DDBJ whole genome shotgun (WGS) entry which is preliminary data.</text>
</comment>
<reference evidence="2" key="1">
    <citation type="journal article" date="2019" name="Int. J. Syst. Evol. Microbiol.">
        <title>The Global Catalogue of Microorganisms (GCM) 10K type strain sequencing project: providing services to taxonomists for standard genome sequencing and annotation.</title>
        <authorList>
            <consortium name="The Broad Institute Genomics Platform"/>
            <consortium name="The Broad Institute Genome Sequencing Center for Infectious Disease"/>
            <person name="Wu L."/>
            <person name="Ma J."/>
        </authorList>
    </citation>
    <scope>NUCLEOTIDE SEQUENCE [LARGE SCALE GENOMIC DNA]</scope>
    <source>
        <strain evidence="2">CCUG 55608</strain>
    </source>
</reference>
<gene>
    <name evidence="1" type="ORF">ACFQ4C_08895</name>
</gene>
<evidence type="ECO:0000313" key="2">
    <source>
        <dbReference type="Proteomes" id="UP001597116"/>
    </source>
</evidence>
<proteinExistence type="predicted"/>